<name>A0ABM9DNH1_9HYPH</name>
<dbReference type="EMBL" id="CAKXZT010000101">
    <property type="protein sequence ID" value="CAH2398184.1"/>
    <property type="molecule type" value="Genomic_DNA"/>
</dbReference>
<accession>A0ABM9DNH1</accession>
<evidence type="ECO:0000313" key="2">
    <source>
        <dbReference type="EMBL" id="CAH2398184.1"/>
    </source>
</evidence>
<organism evidence="2 3">
    <name type="scientific">Mesorhizobium escarrei</name>
    <dbReference type="NCBI Taxonomy" id="666018"/>
    <lineage>
        <taxon>Bacteria</taxon>
        <taxon>Pseudomonadati</taxon>
        <taxon>Pseudomonadota</taxon>
        <taxon>Alphaproteobacteria</taxon>
        <taxon>Hyphomicrobiales</taxon>
        <taxon>Phyllobacteriaceae</taxon>
        <taxon>Mesorhizobium</taxon>
    </lineage>
</organism>
<reference evidence="2 3" key="1">
    <citation type="submission" date="2022-03" db="EMBL/GenBank/DDBJ databases">
        <authorList>
            <person name="Brunel B."/>
        </authorList>
    </citation>
    <scope>NUCLEOTIDE SEQUENCE [LARGE SCALE GENOMIC DNA]</scope>
    <source>
        <strain evidence="2">STM5069sample</strain>
    </source>
</reference>
<feature type="region of interest" description="Disordered" evidence="1">
    <location>
        <begin position="1"/>
        <end position="20"/>
    </location>
</feature>
<dbReference type="Proteomes" id="UP001153050">
    <property type="component" value="Unassembled WGS sequence"/>
</dbReference>
<sequence>MGDVLTADQRRPHSSGDRRHLRLTELQMKRILALGELLPKIRETCRRDEITPKPLAISPWLRKPSRRIGWHCLPIRGNTRHAAIS</sequence>
<evidence type="ECO:0000313" key="3">
    <source>
        <dbReference type="Proteomes" id="UP001153050"/>
    </source>
</evidence>
<evidence type="ECO:0000256" key="1">
    <source>
        <dbReference type="SAM" id="MobiDB-lite"/>
    </source>
</evidence>
<comment type="caution">
    <text evidence="2">The sequence shown here is derived from an EMBL/GenBank/DDBJ whole genome shotgun (WGS) entry which is preliminary data.</text>
</comment>
<gene>
    <name evidence="2" type="ORF">MES5069_190148</name>
</gene>
<protein>
    <submittedName>
        <fullName evidence="2">Uncharacterized protein</fullName>
    </submittedName>
</protein>
<keyword evidence="3" id="KW-1185">Reference proteome</keyword>
<feature type="compositionally biased region" description="Basic and acidic residues" evidence="1">
    <location>
        <begin position="8"/>
        <end position="18"/>
    </location>
</feature>
<proteinExistence type="predicted"/>